<evidence type="ECO:0000313" key="2">
    <source>
        <dbReference type="Proteomes" id="UP001371224"/>
    </source>
</evidence>
<sequence>MVEDIRLENPLVLAVQASIANVSEPHVDWTIGYAPEVDPDENRRFVLARLHAGDEDGSVTIEIGAGQNTGPMERIDADADTAFGVQLAASPSLSMLYGLARITAQSLLGTIDSDLKLPWEAPTPEVTRLVRPAENDEEGASLDD</sequence>
<keyword evidence="2" id="KW-1185">Reference proteome</keyword>
<evidence type="ECO:0008006" key="3">
    <source>
        <dbReference type="Google" id="ProtNLM"/>
    </source>
</evidence>
<dbReference type="EMBL" id="JBBDGM010000002">
    <property type="protein sequence ID" value="MEJ1087256.1"/>
    <property type="molecule type" value="Genomic_DNA"/>
</dbReference>
<organism evidence="1 2">
    <name type="scientific">Microbacterium bandirmense</name>
    <dbReference type="NCBI Taxonomy" id="3122050"/>
    <lineage>
        <taxon>Bacteria</taxon>
        <taxon>Bacillati</taxon>
        <taxon>Actinomycetota</taxon>
        <taxon>Actinomycetes</taxon>
        <taxon>Micrococcales</taxon>
        <taxon>Microbacteriaceae</taxon>
        <taxon>Microbacterium</taxon>
    </lineage>
</organism>
<protein>
    <recommendedName>
        <fullName evidence="3">Preprotein translocase subunit SecB</fullName>
    </recommendedName>
</protein>
<accession>A0ABU8L8D4</accession>
<reference evidence="1 2" key="1">
    <citation type="submission" date="2024-02" db="EMBL/GenBank/DDBJ databases">
        <authorList>
            <person name="Saticioglu I.B."/>
        </authorList>
    </citation>
    <scope>NUCLEOTIDE SEQUENCE [LARGE SCALE GENOMIC DNA]</scope>
    <source>
        <strain evidence="1 2">Mu-80</strain>
    </source>
</reference>
<proteinExistence type="predicted"/>
<evidence type="ECO:0000313" key="1">
    <source>
        <dbReference type="EMBL" id="MEJ1087256.1"/>
    </source>
</evidence>
<dbReference type="RefSeq" id="WP_337330928.1">
    <property type="nucleotide sequence ID" value="NZ_JBBDGM010000002.1"/>
</dbReference>
<name>A0ABU8L8D4_9MICO</name>
<dbReference type="Proteomes" id="UP001371224">
    <property type="component" value="Unassembled WGS sequence"/>
</dbReference>
<gene>
    <name evidence="1" type="ORF">WDU99_02870</name>
</gene>
<comment type="caution">
    <text evidence="1">The sequence shown here is derived from an EMBL/GenBank/DDBJ whole genome shotgun (WGS) entry which is preliminary data.</text>
</comment>